<evidence type="ECO:0000313" key="5">
    <source>
        <dbReference type="EMBL" id="CAC5394290.1"/>
    </source>
</evidence>
<dbReference type="SUPFAM" id="SSF52129">
    <property type="entry name" value="Caspase-like"/>
    <property type="match status" value="1"/>
</dbReference>
<evidence type="ECO:0000313" key="6">
    <source>
        <dbReference type="Proteomes" id="UP000507470"/>
    </source>
</evidence>
<dbReference type="EMBL" id="CACVKT020005272">
    <property type="protein sequence ID" value="CAC5394290.1"/>
    <property type="molecule type" value="Genomic_DNA"/>
</dbReference>
<dbReference type="EC" id="3.4.22.62" evidence="5"/>
<dbReference type="PANTHER" id="PTHR22576">
    <property type="entry name" value="MUCOSA ASSOCIATED LYMPHOID TISSUE LYMPHOMA TRANSLOCATION PROTEIN 1/PARACASPASE"/>
    <property type="match status" value="1"/>
</dbReference>
<comment type="similarity">
    <text evidence="1 2">Belongs to the peptidase C14A family.</text>
</comment>
<evidence type="ECO:0000259" key="4">
    <source>
        <dbReference type="PROSITE" id="PS50208"/>
    </source>
</evidence>
<dbReference type="SMART" id="SM00115">
    <property type="entry name" value="CASc"/>
    <property type="match status" value="1"/>
</dbReference>
<reference evidence="5 6" key="1">
    <citation type="submission" date="2020-06" db="EMBL/GenBank/DDBJ databases">
        <authorList>
            <person name="Li R."/>
            <person name="Bekaert M."/>
        </authorList>
    </citation>
    <scope>NUCLEOTIDE SEQUENCE [LARGE SCALE GENOMIC DNA]</scope>
    <source>
        <strain evidence="6">wild</strain>
    </source>
</reference>
<accession>A0A6J8CHD1</accession>
<dbReference type="InterPro" id="IPR002138">
    <property type="entry name" value="Pept_C14_p10"/>
</dbReference>
<organism evidence="5 6">
    <name type="scientific">Mytilus coruscus</name>
    <name type="common">Sea mussel</name>
    <dbReference type="NCBI Taxonomy" id="42192"/>
    <lineage>
        <taxon>Eukaryota</taxon>
        <taxon>Metazoa</taxon>
        <taxon>Spiralia</taxon>
        <taxon>Lophotrochozoa</taxon>
        <taxon>Mollusca</taxon>
        <taxon>Bivalvia</taxon>
        <taxon>Autobranchia</taxon>
        <taxon>Pteriomorphia</taxon>
        <taxon>Mytilida</taxon>
        <taxon>Mytiloidea</taxon>
        <taxon>Mytilidae</taxon>
        <taxon>Mytilinae</taxon>
        <taxon>Mytilus</taxon>
    </lineage>
</organism>
<feature type="domain" description="Caspase family p10" evidence="3">
    <location>
        <begin position="326"/>
        <end position="420"/>
    </location>
</feature>
<dbReference type="Gene3D" id="3.30.70.1470">
    <property type="entry name" value="Caspase-like"/>
    <property type="match status" value="1"/>
</dbReference>
<dbReference type="PRINTS" id="PR00376">
    <property type="entry name" value="IL1BCENZYME"/>
</dbReference>
<dbReference type="InterPro" id="IPR015917">
    <property type="entry name" value="Pept_C14A"/>
</dbReference>
<evidence type="ECO:0000256" key="2">
    <source>
        <dbReference type="RuleBase" id="RU003971"/>
    </source>
</evidence>
<dbReference type="InterPro" id="IPR011600">
    <property type="entry name" value="Pept_C14_caspase"/>
</dbReference>
<dbReference type="PANTHER" id="PTHR22576:SF41">
    <property type="entry name" value="CASPASE 14, APOPTOSIS-RELATED CYSTEINE PEPTIDASE"/>
    <property type="match status" value="1"/>
</dbReference>
<dbReference type="GO" id="GO:0006508">
    <property type="term" value="P:proteolysis"/>
    <property type="evidence" value="ECO:0007669"/>
    <property type="project" value="InterPro"/>
</dbReference>
<dbReference type="AlphaFoldDB" id="A0A6J8CHD1"/>
<dbReference type="InterPro" id="IPR052039">
    <property type="entry name" value="Caspase-related_regulators"/>
</dbReference>
<protein>
    <submittedName>
        <fullName evidence="5">CASP9</fullName>
        <ecNumber evidence="5">3.4.22.62</ecNumber>
    </submittedName>
</protein>
<dbReference type="Proteomes" id="UP000507470">
    <property type="component" value="Unassembled WGS sequence"/>
</dbReference>
<dbReference type="PROSITE" id="PS50207">
    <property type="entry name" value="CASPASE_P10"/>
    <property type="match status" value="1"/>
</dbReference>
<sequence>MSTNSSDSDDIEDTEFAEIDSSPDGIKLRKKILAVIKRIRINRKSGTRLGNGKIIKESQKVAEQNSTEDKKYQLCAPAPVLYSNDDIYKYHMSRRKPGLAVFIINSRFEHQPYRPFARTDCRYMVKLFKHLGFEIHLLEDLKGQELWRELIAIQRSITTEYDCFVCVISSHGAELPLSRLLDSQRKLREHVIYTRNGTIPTEEILKIFNDEGCKNLQGKPRMFFIQACRCVMGADEEFDVDRGVDIEVTQTRIHEKDYPVFHIKRRNEYNDNDTKDELKNEHCDLIVDEKLPTTSKQDTRGRPKDYDSKVSSTRFHSAEPASFCFIPCHEDFLVMFSSASERTAWSDNGKGGWLMYCLYKVFKGLLNSEFKTDLLHILVGVCDKMARVLAAGTPSDPLRNRTKSAATIYHMLTKDIYLQPKHAMKQSFCSRQFEEK</sequence>
<evidence type="ECO:0000256" key="1">
    <source>
        <dbReference type="ARBA" id="ARBA00010134"/>
    </source>
</evidence>
<dbReference type="InterPro" id="IPR001309">
    <property type="entry name" value="Pept_C14_p20"/>
</dbReference>
<dbReference type="OrthoDB" id="6046974at2759"/>
<dbReference type="Pfam" id="PF00656">
    <property type="entry name" value="Peptidase_C14"/>
    <property type="match status" value="1"/>
</dbReference>
<proteinExistence type="inferred from homology"/>
<dbReference type="Gene3D" id="3.40.50.1460">
    <property type="match status" value="1"/>
</dbReference>
<keyword evidence="5" id="KW-0378">Hydrolase</keyword>
<gene>
    <name evidence="5" type="ORF">MCOR_29050</name>
</gene>
<dbReference type="GO" id="GO:0004197">
    <property type="term" value="F:cysteine-type endopeptidase activity"/>
    <property type="evidence" value="ECO:0007669"/>
    <property type="project" value="InterPro"/>
</dbReference>
<name>A0A6J8CHD1_MYTCO</name>
<dbReference type="PROSITE" id="PS50208">
    <property type="entry name" value="CASPASE_P20"/>
    <property type="match status" value="1"/>
</dbReference>
<dbReference type="InterPro" id="IPR029030">
    <property type="entry name" value="Caspase-like_dom_sf"/>
</dbReference>
<feature type="domain" description="Caspase family p20" evidence="4">
    <location>
        <begin position="96"/>
        <end position="229"/>
    </location>
</feature>
<keyword evidence="6" id="KW-1185">Reference proteome</keyword>
<evidence type="ECO:0000259" key="3">
    <source>
        <dbReference type="PROSITE" id="PS50207"/>
    </source>
</evidence>